<dbReference type="SUPFAM" id="SSF81301">
    <property type="entry name" value="Nucleotidyltransferase"/>
    <property type="match status" value="1"/>
</dbReference>
<dbReference type="EMBL" id="CP003316">
    <property type="protein sequence ID" value="AFA39894.1"/>
    <property type="molecule type" value="Genomic_DNA"/>
</dbReference>
<dbReference type="HOGENOM" id="CLU_159724_0_0_2"/>
<dbReference type="Gene3D" id="3.30.460.10">
    <property type="entry name" value="Beta Polymerase, domain 2"/>
    <property type="match status" value="1"/>
</dbReference>
<reference evidence="2 3" key="1">
    <citation type="journal article" date="2012" name="Stand. Genomic Sci.">
        <title>Complete genome sequence of Pyrobaculum oguniense.</title>
        <authorList>
            <person name="Bernick D.L."/>
            <person name="Karplus K."/>
            <person name="Lui L.M."/>
            <person name="Coker J.K."/>
            <person name="Murphy J.N."/>
            <person name="Chan P.P."/>
            <person name="Cozen A.E."/>
            <person name="Lowe T.M."/>
        </authorList>
    </citation>
    <scope>NUCLEOTIDE SEQUENCE [LARGE SCALE GENOMIC DNA]</scope>
    <source>
        <strain evidence="2 3">TE7</strain>
    </source>
</reference>
<dbReference type="Pfam" id="PF01909">
    <property type="entry name" value="NTP_transf_2"/>
    <property type="match status" value="1"/>
</dbReference>
<evidence type="ECO:0000313" key="3">
    <source>
        <dbReference type="Proteomes" id="UP000009062"/>
    </source>
</evidence>
<dbReference type="InterPro" id="IPR043519">
    <property type="entry name" value="NT_sf"/>
</dbReference>
<protein>
    <submittedName>
        <fullName evidence="2">DNA polymerase sigma</fullName>
    </submittedName>
</protein>
<dbReference type="eggNOG" id="arCOG01205">
    <property type="taxonomic scope" value="Archaea"/>
</dbReference>
<dbReference type="PANTHER" id="PTHR37030:SF1">
    <property type="entry name" value="NUCLEOTIDYLTRANSFERASE"/>
    <property type="match status" value="1"/>
</dbReference>
<name>H6QAX1_PYROT</name>
<evidence type="ECO:0000313" key="2">
    <source>
        <dbReference type="EMBL" id="AFA39894.1"/>
    </source>
</evidence>
<gene>
    <name evidence="2" type="ordered locus">Pogu_1867</name>
</gene>
<dbReference type="STRING" id="698757.Pogu_1867"/>
<feature type="domain" description="Polymerase nucleotidyl transferase" evidence="1">
    <location>
        <begin position="25"/>
        <end position="107"/>
    </location>
</feature>
<dbReference type="InterPro" id="IPR002934">
    <property type="entry name" value="Polymerase_NTP_transf_dom"/>
</dbReference>
<keyword evidence="3" id="KW-1185">Reference proteome</keyword>
<dbReference type="CDD" id="cd05403">
    <property type="entry name" value="NT_KNTase_like"/>
    <property type="match status" value="1"/>
</dbReference>
<dbReference type="PANTHER" id="PTHR37030">
    <property type="entry name" value="NUCLEOTIDYLTRANSFERASE"/>
    <property type="match status" value="1"/>
</dbReference>
<evidence type="ECO:0000259" key="1">
    <source>
        <dbReference type="Pfam" id="PF01909"/>
    </source>
</evidence>
<dbReference type="GO" id="GO:0016779">
    <property type="term" value="F:nucleotidyltransferase activity"/>
    <property type="evidence" value="ECO:0007669"/>
    <property type="project" value="InterPro"/>
</dbReference>
<organism evidence="2 3">
    <name type="scientific">Pyrobaculum oguniense (strain DSM 13380 / JCM 10595 / TE7)</name>
    <dbReference type="NCBI Taxonomy" id="698757"/>
    <lineage>
        <taxon>Archaea</taxon>
        <taxon>Thermoproteota</taxon>
        <taxon>Thermoprotei</taxon>
        <taxon>Thermoproteales</taxon>
        <taxon>Thermoproteaceae</taxon>
        <taxon>Pyrobaculum</taxon>
    </lineage>
</organism>
<dbReference type="Proteomes" id="UP000009062">
    <property type="component" value="Chromosome"/>
</dbReference>
<dbReference type="AlphaFoldDB" id="H6QAX1"/>
<proteinExistence type="predicted"/>
<dbReference type="KEGG" id="pog:Pogu_1867"/>
<sequence>MPRDVFVEYWLRRREVLSNLSIYLAKIKEAVLELDPQAEVYLFGSFAKGTARPDSDVDILVVSDKYGSSLGKIAELLVHVEKRLGFAGVFEIHVATRELYETWYKRFVDIKIKL</sequence>
<accession>H6QAX1</accession>